<dbReference type="RefSeq" id="XP_001007566.2">
    <property type="nucleotide sequence ID" value="XM_001007566.2"/>
</dbReference>
<evidence type="ECO:0000313" key="3">
    <source>
        <dbReference type="Proteomes" id="UP000009168"/>
    </source>
</evidence>
<dbReference type="KEGG" id="tet:TTHERM_00058330"/>
<gene>
    <name evidence="2" type="ORF">TTHERM_00058330</name>
</gene>
<feature type="transmembrane region" description="Helical" evidence="1">
    <location>
        <begin position="471"/>
        <end position="492"/>
    </location>
</feature>
<keyword evidence="1" id="KW-0472">Membrane</keyword>
<organism evidence="2 3">
    <name type="scientific">Tetrahymena thermophila (strain SB210)</name>
    <dbReference type="NCBI Taxonomy" id="312017"/>
    <lineage>
        <taxon>Eukaryota</taxon>
        <taxon>Sar</taxon>
        <taxon>Alveolata</taxon>
        <taxon>Ciliophora</taxon>
        <taxon>Intramacronucleata</taxon>
        <taxon>Oligohymenophorea</taxon>
        <taxon>Hymenostomatida</taxon>
        <taxon>Tetrahymenina</taxon>
        <taxon>Tetrahymenidae</taxon>
        <taxon>Tetrahymena</taxon>
    </lineage>
</organism>
<proteinExistence type="predicted"/>
<keyword evidence="1" id="KW-1133">Transmembrane helix</keyword>
<evidence type="ECO:0000313" key="2">
    <source>
        <dbReference type="EMBL" id="EAR87321.2"/>
    </source>
</evidence>
<dbReference type="OrthoDB" id="327519at2759"/>
<evidence type="ECO:0000256" key="1">
    <source>
        <dbReference type="SAM" id="Phobius"/>
    </source>
</evidence>
<accession>I7MDC4</accession>
<dbReference type="EMBL" id="GG662853">
    <property type="protein sequence ID" value="EAR87321.2"/>
    <property type="molecule type" value="Genomic_DNA"/>
</dbReference>
<keyword evidence="1 2" id="KW-0812">Transmembrane</keyword>
<name>I7MDC4_TETTS</name>
<feature type="transmembrane region" description="Helical" evidence="1">
    <location>
        <begin position="419"/>
        <end position="438"/>
    </location>
</feature>
<dbReference type="Proteomes" id="UP000009168">
    <property type="component" value="Unassembled WGS sequence"/>
</dbReference>
<dbReference type="InParanoid" id="I7MDC4"/>
<dbReference type="GeneID" id="7835095"/>
<reference evidence="3" key="1">
    <citation type="journal article" date="2006" name="PLoS Biol.">
        <title>Macronuclear genome sequence of the ciliate Tetrahymena thermophila, a model eukaryote.</title>
        <authorList>
            <person name="Eisen J.A."/>
            <person name="Coyne R.S."/>
            <person name="Wu M."/>
            <person name="Wu D."/>
            <person name="Thiagarajan M."/>
            <person name="Wortman J.R."/>
            <person name="Badger J.H."/>
            <person name="Ren Q."/>
            <person name="Amedeo P."/>
            <person name="Jones K.M."/>
            <person name="Tallon L.J."/>
            <person name="Delcher A.L."/>
            <person name="Salzberg S.L."/>
            <person name="Silva J.C."/>
            <person name="Haas B.J."/>
            <person name="Majoros W.H."/>
            <person name="Farzad M."/>
            <person name="Carlton J.M."/>
            <person name="Smith R.K. Jr."/>
            <person name="Garg J."/>
            <person name="Pearlman R.E."/>
            <person name="Karrer K.M."/>
            <person name="Sun L."/>
            <person name="Manning G."/>
            <person name="Elde N.C."/>
            <person name="Turkewitz A.P."/>
            <person name="Asai D.J."/>
            <person name="Wilkes D.E."/>
            <person name="Wang Y."/>
            <person name="Cai H."/>
            <person name="Collins K."/>
            <person name="Stewart B.A."/>
            <person name="Lee S.R."/>
            <person name="Wilamowska K."/>
            <person name="Weinberg Z."/>
            <person name="Ruzzo W.L."/>
            <person name="Wloga D."/>
            <person name="Gaertig J."/>
            <person name="Frankel J."/>
            <person name="Tsao C.-C."/>
            <person name="Gorovsky M.A."/>
            <person name="Keeling P.J."/>
            <person name="Waller R.F."/>
            <person name="Patron N.J."/>
            <person name="Cherry J.M."/>
            <person name="Stover N.A."/>
            <person name="Krieger C.J."/>
            <person name="del Toro C."/>
            <person name="Ryder H.F."/>
            <person name="Williamson S.C."/>
            <person name="Barbeau R.A."/>
            <person name="Hamilton E.P."/>
            <person name="Orias E."/>
        </authorList>
    </citation>
    <scope>NUCLEOTIDE SEQUENCE [LARGE SCALE GENOMIC DNA]</scope>
    <source>
        <strain evidence="3">SB210</strain>
    </source>
</reference>
<feature type="transmembrane region" description="Helical" evidence="1">
    <location>
        <begin position="390"/>
        <end position="410"/>
    </location>
</feature>
<dbReference type="AlphaFoldDB" id="I7MDC4"/>
<keyword evidence="3" id="KW-1185">Reference proteome</keyword>
<sequence length="498" mass="58099">MEDEIFLMQGFCLVYMALIFITGILPSFHFTEQDDFYVEALNWSQGLINDLQIVNQLNDCPQQFESLINYSWPGLKGGCFCADSRYYEMSQCKTQMKKQICQDLPSINSKTLNSYLFTQVDSNSIQKEIPFKICGKKISSQAQKTKMRIKDICKQGAGERCVIENLAFCMPDNTQCPQLKQTCLKTEKKCQINNNLSFCVQKNQYCPQTYECESSSNRPCFSKDRIICIDKNEKCPITNIRFVDNKTQINLNLSQDYEEKSMQVSSNYRLFIDRSKKGIPIVDFTISSIDGVCLGDKNQILVKYYPMDIRNVCQEQDFRYNSVFEQPILSTDLYKSNGIELGNHESLIPESDQYDMYFRRFYDSSYECQYQVDIDSWRDLFRSIINLSNAMFYLSIIAMIFLILSIYFYLQPHQDPKQMMVFIPFIIVFINSIIVLLIESDIEEIDQGLKLFSDEKCYDQVLISEIDNLRYYLGSGPLIFVKIVYFPIILYLKIASNF</sequence>
<protein>
    <submittedName>
        <fullName evidence="2">Transmembrane protein, putative</fullName>
    </submittedName>
</protein>
<feature type="transmembrane region" description="Helical" evidence="1">
    <location>
        <begin position="12"/>
        <end position="30"/>
    </location>
</feature>